<protein>
    <submittedName>
        <fullName evidence="1">Uncharacterized protein</fullName>
    </submittedName>
</protein>
<dbReference type="OrthoDB" id="496822at2759"/>
<accession>K8EZ61</accession>
<organism evidence="1 2">
    <name type="scientific">Bathycoccus prasinos</name>
    <dbReference type="NCBI Taxonomy" id="41875"/>
    <lineage>
        <taxon>Eukaryota</taxon>
        <taxon>Viridiplantae</taxon>
        <taxon>Chlorophyta</taxon>
        <taxon>Mamiellophyceae</taxon>
        <taxon>Mamiellales</taxon>
        <taxon>Bathycoccaceae</taxon>
        <taxon>Bathycoccus</taxon>
    </lineage>
</organism>
<gene>
    <name evidence="1" type="ORF">Bathy08g02760</name>
</gene>
<dbReference type="eggNOG" id="ENOG502S4CT">
    <property type="taxonomic scope" value="Eukaryota"/>
</dbReference>
<proteinExistence type="predicted"/>
<sequence length="213" mass="23619">MAPGPFTLPSAENDVNEKRKRAAIREVKKWAESYIPNDILEKHDCIVDVSEIQCGDPNCAPIDTVVRLLFKGNVGCVFGLPFEAVQVTKEILDEQMPPEEYIEGWIEGREDLEWPPGPELAEGEGPPEGVELRFGVDARVECCIGVGEDGWAPGTIVALWYRHPTWGPKDYAPYQIQLDDHDGLIFAPQDSDVCIRLLQDGGMSDRSTPAEAK</sequence>
<dbReference type="GeneID" id="19014255"/>
<dbReference type="KEGG" id="bpg:Bathy08g02760"/>
<name>K8EZ61_9CHLO</name>
<dbReference type="EMBL" id="FO082271">
    <property type="protein sequence ID" value="CCO17795.1"/>
    <property type="molecule type" value="Genomic_DNA"/>
</dbReference>
<keyword evidence="2" id="KW-1185">Reference proteome</keyword>
<reference evidence="1 2" key="1">
    <citation type="submission" date="2011-10" db="EMBL/GenBank/DDBJ databases">
        <authorList>
            <person name="Genoscope - CEA"/>
        </authorList>
    </citation>
    <scope>NUCLEOTIDE SEQUENCE [LARGE SCALE GENOMIC DNA]</scope>
    <source>
        <strain evidence="1 2">RCC 1105</strain>
    </source>
</reference>
<evidence type="ECO:0000313" key="1">
    <source>
        <dbReference type="EMBL" id="CCO17795.1"/>
    </source>
</evidence>
<evidence type="ECO:0000313" key="2">
    <source>
        <dbReference type="Proteomes" id="UP000198341"/>
    </source>
</evidence>
<dbReference type="AlphaFoldDB" id="K8EZ61"/>
<dbReference type="RefSeq" id="XP_007511674.1">
    <property type="nucleotide sequence ID" value="XM_007511612.1"/>
</dbReference>
<dbReference type="Proteomes" id="UP000198341">
    <property type="component" value="Chromosome 8"/>
</dbReference>